<dbReference type="EMBL" id="JAKOGI010000137">
    <property type="protein sequence ID" value="KAJ8442635.1"/>
    <property type="molecule type" value="Genomic_DNA"/>
</dbReference>
<dbReference type="InterPro" id="IPR013057">
    <property type="entry name" value="AA_transpt_TM"/>
</dbReference>
<dbReference type="GO" id="GO:0031090">
    <property type="term" value="C:organelle membrane"/>
    <property type="evidence" value="ECO:0007669"/>
    <property type="project" value="UniProtKB-ARBA"/>
</dbReference>
<protein>
    <recommendedName>
        <fullName evidence="7">Amino acid transporter transmembrane domain-containing protein</fullName>
    </recommendedName>
</protein>
<evidence type="ECO:0000313" key="8">
    <source>
        <dbReference type="EMBL" id="KAJ8442635.1"/>
    </source>
</evidence>
<reference evidence="8" key="1">
    <citation type="submission" date="2022-04" db="EMBL/GenBank/DDBJ databases">
        <title>Carnegiea gigantea Genome sequencing and assembly v2.</title>
        <authorList>
            <person name="Copetti D."/>
            <person name="Sanderson M.J."/>
            <person name="Burquez A."/>
            <person name="Wojciechowski M.F."/>
        </authorList>
    </citation>
    <scope>NUCLEOTIDE SEQUENCE</scope>
    <source>
        <strain evidence="8">SGP5-SGP5p</strain>
        <tissue evidence="8">Aerial part</tissue>
    </source>
</reference>
<evidence type="ECO:0000259" key="7">
    <source>
        <dbReference type="Pfam" id="PF01490"/>
    </source>
</evidence>
<name>A0A9Q1QJN6_9CARY</name>
<dbReference type="PANTHER" id="PTHR22950">
    <property type="entry name" value="AMINO ACID TRANSPORTER"/>
    <property type="match status" value="1"/>
</dbReference>
<feature type="transmembrane region" description="Helical" evidence="6">
    <location>
        <begin position="273"/>
        <end position="293"/>
    </location>
</feature>
<dbReference type="Pfam" id="PF01490">
    <property type="entry name" value="Aa_trans"/>
    <property type="match status" value="1"/>
</dbReference>
<feature type="transmembrane region" description="Helical" evidence="6">
    <location>
        <begin position="234"/>
        <end position="252"/>
    </location>
</feature>
<keyword evidence="9" id="KW-1185">Reference proteome</keyword>
<dbReference type="GO" id="GO:0015179">
    <property type="term" value="F:L-amino acid transmembrane transporter activity"/>
    <property type="evidence" value="ECO:0007669"/>
    <property type="project" value="TreeGrafter"/>
</dbReference>
<sequence length="447" mass="48081">MSPAAGATDVGFPLLPTQRKREKEDGASVSGAVFNVSTSIIGAGIMSIPATLKVLGVVPAFSLMIIVAFLADLSVEFLLRYTFSGEKRTYAGVMGESFGPIGSVLVQIFVMMLNWGDVLSGNRLGESIHLGVLQEWFGPQWWTARPYAILFLLVFVLLPLVLYRRVDNQCSICALTAPLLDLLEIESLRFSSAVSVLLAVAFVAICSGMAISAFVQGKTERPRLFPHLNGRGSFFGLFTAVPVVVTAFTFHFNVHPISTELGKQSKMTKATGISVILCAAIYFGVGISGYLLFGDSIVSDILVNFDRSSESPVLNDLVRLSYALHLVLVFPLLNFSLRGNVDELIFPGRAALASDNTRFLSFTFVILALTYVAAIAIPDIWIFFQYVGSTAAVSLSLIFPAAITLRDVRGISSTKDKVIAALMVILAVTTSVIAIATNIVNIEGDGS</sequence>
<feature type="transmembrane region" description="Helical" evidence="6">
    <location>
        <begin position="91"/>
        <end position="113"/>
    </location>
</feature>
<keyword evidence="3" id="KW-0813">Transport</keyword>
<keyword evidence="5 6" id="KW-0472">Membrane</keyword>
<feature type="transmembrane region" description="Helical" evidence="6">
    <location>
        <begin position="383"/>
        <end position="406"/>
    </location>
</feature>
<feature type="transmembrane region" description="Helical" evidence="6">
    <location>
        <begin position="358"/>
        <end position="377"/>
    </location>
</feature>
<feature type="transmembrane region" description="Helical" evidence="6">
    <location>
        <begin position="144"/>
        <end position="163"/>
    </location>
</feature>
<feature type="domain" description="Amino acid transporter transmembrane" evidence="7">
    <location>
        <begin position="27"/>
        <end position="437"/>
    </location>
</feature>
<feature type="transmembrane region" description="Helical" evidence="6">
    <location>
        <begin position="193"/>
        <end position="214"/>
    </location>
</feature>
<feature type="transmembrane region" description="Helical" evidence="6">
    <location>
        <begin position="418"/>
        <end position="440"/>
    </location>
</feature>
<evidence type="ECO:0000313" key="9">
    <source>
        <dbReference type="Proteomes" id="UP001153076"/>
    </source>
</evidence>
<keyword evidence="4 6" id="KW-1133">Transmembrane helix</keyword>
<feature type="transmembrane region" description="Helical" evidence="6">
    <location>
        <begin position="54"/>
        <end position="79"/>
    </location>
</feature>
<accession>A0A9Q1QJN6</accession>
<dbReference type="OrthoDB" id="28208at2759"/>
<keyword evidence="2 6" id="KW-0812">Transmembrane</keyword>
<evidence type="ECO:0000256" key="3">
    <source>
        <dbReference type="ARBA" id="ARBA00022970"/>
    </source>
</evidence>
<organism evidence="8 9">
    <name type="scientific">Carnegiea gigantea</name>
    <dbReference type="NCBI Taxonomy" id="171969"/>
    <lineage>
        <taxon>Eukaryota</taxon>
        <taxon>Viridiplantae</taxon>
        <taxon>Streptophyta</taxon>
        <taxon>Embryophyta</taxon>
        <taxon>Tracheophyta</taxon>
        <taxon>Spermatophyta</taxon>
        <taxon>Magnoliopsida</taxon>
        <taxon>eudicotyledons</taxon>
        <taxon>Gunneridae</taxon>
        <taxon>Pentapetalae</taxon>
        <taxon>Caryophyllales</taxon>
        <taxon>Cactineae</taxon>
        <taxon>Cactaceae</taxon>
        <taxon>Cactoideae</taxon>
        <taxon>Echinocereeae</taxon>
        <taxon>Carnegiea</taxon>
    </lineage>
</organism>
<keyword evidence="3" id="KW-0029">Amino-acid transport</keyword>
<evidence type="ECO:0000256" key="2">
    <source>
        <dbReference type="ARBA" id="ARBA00022692"/>
    </source>
</evidence>
<feature type="transmembrane region" description="Helical" evidence="6">
    <location>
        <begin position="317"/>
        <end position="337"/>
    </location>
</feature>
<feature type="transmembrane region" description="Helical" evidence="6">
    <location>
        <begin position="27"/>
        <end position="48"/>
    </location>
</feature>
<evidence type="ECO:0000256" key="4">
    <source>
        <dbReference type="ARBA" id="ARBA00022989"/>
    </source>
</evidence>
<dbReference type="PANTHER" id="PTHR22950:SF323">
    <property type="entry name" value="AMINO ACID TRANSPORTER AVT6C"/>
    <property type="match status" value="1"/>
</dbReference>
<proteinExistence type="predicted"/>
<evidence type="ECO:0000256" key="1">
    <source>
        <dbReference type="ARBA" id="ARBA00004141"/>
    </source>
</evidence>
<evidence type="ECO:0000256" key="5">
    <source>
        <dbReference type="ARBA" id="ARBA00023136"/>
    </source>
</evidence>
<dbReference type="AlphaFoldDB" id="A0A9Q1QJN6"/>
<evidence type="ECO:0000256" key="6">
    <source>
        <dbReference type="SAM" id="Phobius"/>
    </source>
</evidence>
<gene>
    <name evidence="8" type="ORF">Cgig2_003679</name>
</gene>
<comment type="subcellular location">
    <subcellularLocation>
        <location evidence="1">Membrane</location>
        <topology evidence="1">Multi-pass membrane protein</topology>
    </subcellularLocation>
</comment>
<dbReference type="Proteomes" id="UP001153076">
    <property type="component" value="Unassembled WGS sequence"/>
</dbReference>
<comment type="caution">
    <text evidence="8">The sequence shown here is derived from an EMBL/GenBank/DDBJ whole genome shotgun (WGS) entry which is preliminary data.</text>
</comment>